<comment type="caution">
    <text evidence="3">The sequence shown here is derived from an EMBL/GenBank/DDBJ whole genome shotgun (WGS) entry which is preliminary data.</text>
</comment>
<feature type="coiled-coil region" evidence="1">
    <location>
        <begin position="1126"/>
        <end position="1153"/>
    </location>
</feature>
<evidence type="ECO:0000256" key="1">
    <source>
        <dbReference type="SAM" id="Coils"/>
    </source>
</evidence>
<feature type="compositionally biased region" description="Basic and acidic residues" evidence="2">
    <location>
        <begin position="811"/>
        <end position="825"/>
    </location>
</feature>
<evidence type="ECO:0000313" key="3">
    <source>
        <dbReference type="EMBL" id="KAK7198210.1"/>
    </source>
</evidence>
<proteinExistence type="predicted"/>
<feature type="coiled-coil region" evidence="1">
    <location>
        <begin position="308"/>
        <end position="335"/>
    </location>
</feature>
<dbReference type="Proteomes" id="UP001430356">
    <property type="component" value="Unassembled WGS sequence"/>
</dbReference>
<accession>A0AAW0EWM2</accession>
<sequence length="1174" mass="127481">MMGYEGRCVLLDDAGEWVNIPFVVREFMKQLNDESQASRALVEALRHEQKETNQLLRRVVQKQADLEMDNTRNMLSLGHRAAQDSADKRQAEHILSLRKKTERLDDKVQRLCAAVDQMSQPTLPAACANGALDEVKGLVTRLADNAESTERLLKSHMAAAAEAHRSTESLVSAATLAGVAETQSAMQLRLTDSAARQSSTERSVQDLHVAVNAVKEVSLHLRQKCSELSQSVETDRKESKSRLASCFQTVERLAELCAAQHAELEGRLKRTSDALHTSDTRSRDEAKSLYAELRSLVKEGQDQTHQRCLELAEELRAVKEQQRRLTEQNEAVLHESEATAQRSARQAKDTATRLASVEADVKELGSTFVTRRDFQKEQRQVQDALDAARATASGATAALQSQLQQADASIKAIRAEQGEDNDWLHIELGRVGTAVGYASQQREKQERQVTSLCEIVHNLSVAVEVLQQGRKPGPTAPSPPAAAARTPSGSPEVGEGSAIPDAWVEWRSAFVADVEARLTAAATATAPPPAPPPALERVSQQLNELSAKVDGGAKYTQAIISQQVDHVRHAVKDEVAQQLQSHAALREVAPALIEVEAVKRRVAGVEHEVQTLSARADRWHASSDASGGLSSAEPTLRRLVALEETVGVSGRRLQELGEHVADIDQRDHRLARGAREMEAQLQEQQRLALKLGADLTAALEGLLRTEQSLSQHQSSTTLQLAEVHLSLERWRGEFASMQSAAAASAERPSGASEDGSGACDSGADGPLTSLQGDVAHLAATVERLSARLTQLAADCDGVRGEAAVTAAGASESRDELNRRLDDGESAQRETLASLRAVGGRLEVVEARVSELLSASAMKAESQETDAAAVRRCVDEVAQCHERLSAFQRVLDTHPCRPSSDVVAAGNTGADVQGEEVHRLKEQLERVLADMPASVSAQVRAELRSAEPFLTDSAAAAASARCDDALAAFSGSVAVAEAAAAERLASVQAAVDHLRESVAKRDSRDAEAERALRAAVNDIHALEVVHSELRRDVEQARLAQEAHQRVVALQLEGRPVEPRDSAAALSDDVRAAWKAEVMETVQDTYYTRALLEERLENIWSSMISLLARKEDVGAVHDKLSGLHRLVQEELQIELERLEEQLANQLAEKVSLSNLQDILERHVIDSSTDSDDTAAR</sequence>
<feature type="region of interest" description="Disordered" evidence="2">
    <location>
        <begin position="806"/>
        <end position="825"/>
    </location>
</feature>
<dbReference type="AlphaFoldDB" id="A0AAW0EWM2"/>
<evidence type="ECO:0000256" key="2">
    <source>
        <dbReference type="SAM" id="MobiDB-lite"/>
    </source>
</evidence>
<feature type="compositionally biased region" description="Low complexity" evidence="2">
    <location>
        <begin position="481"/>
        <end position="491"/>
    </location>
</feature>
<gene>
    <name evidence="3" type="ORF">NESM_000777900</name>
</gene>
<protein>
    <submittedName>
        <fullName evidence="3">Uncharacterized protein</fullName>
    </submittedName>
</protein>
<feature type="region of interest" description="Disordered" evidence="2">
    <location>
        <begin position="739"/>
        <end position="764"/>
    </location>
</feature>
<evidence type="ECO:0000313" key="4">
    <source>
        <dbReference type="Proteomes" id="UP001430356"/>
    </source>
</evidence>
<feature type="region of interest" description="Disordered" evidence="2">
    <location>
        <begin position="469"/>
        <end position="497"/>
    </location>
</feature>
<keyword evidence="4" id="KW-1185">Reference proteome</keyword>
<name>A0AAW0EWM2_9TRYP</name>
<reference evidence="3 4" key="1">
    <citation type="journal article" date="2021" name="MBio">
        <title>A New Model Trypanosomatid, Novymonas esmeraldas: Genomic Perception of Its 'Candidatus Pandoraea novymonadis' Endosymbiont.</title>
        <authorList>
            <person name="Zakharova A."/>
            <person name="Saura A."/>
            <person name="Butenko A."/>
            <person name="Podesvova L."/>
            <person name="Warmusova S."/>
            <person name="Kostygov A.Y."/>
            <person name="Nenarokova A."/>
            <person name="Lukes J."/>
            <person name="Opperdoes F.R."/>
            <person name="Yurchenko V."/>
        </authorList>
    </citation>
    <scope>NUCLEOTIDE SEQUENCE [LARGE SCALE GENOMIC DNA]</scope>
    <source>
        <strain evidence="3 4">E262AT.01</strain>
    </source>
</reference>
<dbReference type="EMBL" id="JAECZO010000137">
    <property type="protein sequence ID" value="KAK7198210.1"/>
    <property type="molecule type" value="Genomic_DNA"/>
</dbReference>
<organism evidence="3 4">
    <name type="scientific">Novymonas esmeraldas</name>
    <dbReference type="NCBI Taxonomy" id="1808958"/>
    <lineage>
        <taxon>Eukaryota</taxon>
        <taxon>Discoba</taxon>
        <taxon>Euglenozoa</taxon>
        <taxon>Kinetoplastea</taxon>
        <taxon>Metakinetoplastina</taxon>
        <taxon>Trypanosomatida</taxon>
        <taxon>Trypanosomatidae</taxon>
        <taxon>Novymonas</taxon>
    </lineage>
</organism>
<keyword evidence="1" id="KW-0175">Coiled coil</keyword>